<dbReference type="EMBL" id="JAULSN010000008">
    <property type="protein sequence ID" value="KAK3366077.1"/>
    <property type="molecule type" value="Genomic_DNA"/>
</dbReference>
<sequence>MPNVLQAKPRRQKKTGDTTVSTGANGATCSQQGRGSPGVQNNAEQRRADTVVPLVSTSASAEQFDWGRVDWDRIAKAADEELARMHLEHHDKIQKEIDPDGFIDWDQAAPPTTVTAVEEDSDHGWSKMKRHHLQEKDRRDVNPTWRYAMHKRRNRGELSDCMLYTGTGTDTDTDTESLPAVPPLSERAKFRPGHFSYRDLSNPGTQSEGPYITFDTTFCELDDDNGPSLGVTQSEGPYITFDTTFCELDDDNGPSLGVTQSEGPDTMLDTIFCDWYDDNDPSLGAESP</sequence>
<gene>
    <name evidence="2" type="ORF">B0T24DRAFT_597818</name>
</gene>
<reference evidence="2" key="1">
    <citation type="journal article" date="2023" name="Mol. Phylogenet. Evol.">
        <title>Genome-scale phylogeny and comparative genomics of the fungal order Sordariales.</title>
        <authorList>
            <person name="Hensen N."/>
            <person name="Bonometti L."/>
            <person name="Westerberg I."/>
            <person name="Brannstrom I.O."/>
            <person name="Guillou S."/>
            <person name="Cros-Aarteil S."/>
            <person name="Calhoun S."/>
            <person name="Haridas S."/>
            <person name="Kuo A."/>
            <person name="Mondo S."/>
            <person name="Pangilinan J."/>
            <person name="Riley R."/>
            <person name="LaButti K."/>
            <person name="Andreopoulos B."/>
            <person name="Lipzen A."/>
            <person name="Chen C."/>
            <person name="Yan M."/>
            <person name="Daum C."/>
            <person name="Ng V."/>
            <person name="Clum A."/>
            <person name="Steindorff A."/>
            <person name="Ohm R.A."/>
            <person name="Martin F."/>
            <person name="Silar P."/>
            <person name="Natvig D.O."/>
            <person name="Lalanne C."/>
            <person name="Gautier V."/>
            <person name="Ament-Velasquez S.L."/>
            <person name="Kruys A."/>
            <person name="Hutchinson M.I."/>
            <person name="Powell A.J."/>
            <person name="Barry K."/>
            <person name="Miller A.N."/>
            <person name="Grigoriev I.V."/>
            <person name="Debuchy R."/>
            <person name="Gladieux P."/>
            <person name="Hiltunen Thoren M."/>
            <person name="Johannesson H."/>
        </authorList>
    </citation>
    <scope>NUCLEOTIDE SEQUENCE</scope>
    <source>
        <strain evidence="2">CBS 958.72</strain>
    </source>
</reference>
<keyword evidence="3" id="KW-1185">Reference proteome</keyword>
<accession>A0AAE0JY13</accession>
<evidence type="ECO:0000256" key="1">
    <source>
        <dbReference type="SAM" id="MobiDB-lite"/>
    </source>
</evidence>
<proteinExistence type="predicted"/>
<evidence type="ECO:0000313" key="3">
    <source>
        <dbReference type="Proteomes" id="UP001287356"/>
    </source>
</evidence>
<organism evidence="2 3">
    <name type="scientific">Lasiosphaeria ovina</name>
    <dbReference type="NCBI Taxonomy" id="92902"/>
    <lineage>
        <taxon>Eukaryota</taxon>
        <taxon>Fungi</taxon>
        <taxon>Dikarya</taxon>
        <taxon>Ascomycota</taxon>
        <taxon>Pezizomycotina</taxon>
        <taxon>Sordariomycetes</taxon>
        <taxon>Sordariomycetidae</taxon>
        <taxon>Sordariales</taxon>
        <taxon>Lasiosphaeriaceae</taxon>
        <taxon>Lasiosphaeria</taxon>
    </lineage>
</organism>
<evidence type="ECO:0000313" key="2">
    <source>
        <dbReference type="EMBL" id="KAK3366077.1"/>
    </source>
</evidence>
<protein>
    <submittedName>
        <fullName evidence="2">Uncharacterized protein</fullName>
    </submittedName>
</protein>
<feature type="compositionally biased region" description="Polar residues" evidence="1">
    <location>
        <begin position="17"/>
        <end position="43"/>
    </location>
</feature>
<reference evidence="2" key="2">
    <citation type="submission" date="2023-06" db="EMBL/GenBank/DDBJ databases">
        <authorList>
            <consortium name="Lawrence Berkeley National Laboratory"/>
            <person name="Haridas S."/>
            <person name="Hensen N."/>
            <person name="Bonometti L."/>
            <person name="Westerberg I."/>
            <person name="Brannstrom I.O."/>
            <person name="Guillou S."/>
            <person name="Cros-Aarteil S."/>
            <person name="Calhoun S."/>
            <person name="Kuo A."/>
            <person name="Mondo S."/>
            <person name="Pangilinan J."/>
            <person name="Riley R."/>
            <person name="Labutti K."/>
            <person name="Andreopoulos B."/>
            <person name="Lipzen A."/>
            <person name="Chen C."/>
            <person name="Yanf M."/>
            <person name="Daum C."/>
            <person name="Ng V."/>
            <person name="Clum A."/>
            <person name="Steindorff A."/>
            <person name="Ohm R."/>
            <person name="Martin F."/>
            <person name="Silar P."/>
            <person name="Natvig D."/>
            <person name="Lalanne C."/>
            <person name="Gautier V."/>
            <person name="Ament-Velasquez S.L."/>
            <person name="Kruys A."/>
            <person name="Hutchinson M.I."/>
            <person name="Powell A.J."/>
            <person name="Barry K."/>
            <person name="Miller A.N."/>
            <person name="Grigoriev I.V."/>
            <person name="Debuchy R."/>
            <person name="Gladieux P."/>
            <person name="Thoren M.H."/>
            <person name="Johannesson H."/>
        </authorList>
    </citation>
    <scope>NUCLEOTIDE SEQUENCE</scope>
    <source>
        <strain evidence="2">CBS 958.72</strain>
    </source>
</reference>
<dbReference type="AlphaFoldDB" id="A0AAE0JY13"/>
<comment type="caution">
    <text evidence="2">The sequence shown here is derived from an EMBL/GenBank/DDBJ whole genome shotgun (WGS) entry which is preliminary data.</text>
</comment>
<dbReference type="Proteomes" id="UP001287356">
    <property type="component" value="Unassembled WGS sequence"/>
</dbReference>
<name>A0AAE0JY13_9PEZI</name>
<feature type="region of interest" description="Disordered" evidence="1">
    <location>
        <begin position="1"/>
        <end position="45"/>
    </location>
</feature>